<dbReference type="CDD" id="cd07432">
    <property type="entry name" value="PHP_HisPPase"/>
    <property type="match status" value="1"/>
</dbReference>
<dbReference type="SMART" id="SM00481">
    <property type="entry name" value="POLIIIAc"/>
    <property type="match status" value="1"/>
</dbReference>
<dbReference type="PANTHER" id="PTHR42924:SF3">
    <property type="entry name" value="POLYMERASE_HISTIDINOL PHOSPHATASE N-TERMINAL DOMAIN-CONTAINING PROTEIN"/>
    <property type="match status" value="1"/>
</dbReference>
<dbReference type="PANTHER" id="PTHR42924">
    <property type="entry name" value="EXONUCLEASE"/>
    <property type="match status" value="1"/>
</dbReference>
<dbReference type="GO" id="GO:0035312">
    <property type="term" value="F:5'-3' DNA exonuclease activity"/>
    <property type="evidence" value="ECO:0007669"/>
    <property type="project" value="TreeGrafter"/>
</dbReference>
<dbReference type="InterPro" id="IPR016195">
    <property type="entry name" value="Pol/histidinol_Pase-like"/>
</dbReference>
<name>A0A432MQQ7_9BACT</name>
<evidence type="ECO:0000313" key="3">
    <source>
        <dbReference type="Proteomes" id="UP000280296"/>
    </source>
</evidence>
<proteinExistence type="predicted"/>
<evidence type="ECO:0000259" key="1">
    <source>
        <dbReference type="SMART" id="SM00481"/>
    </source>
</evidence>
<comment type="caution">
    <text evidence="2">The sequence shown here is derived from an EMBL/GenBank/DDBJ whole genome shotgun (WGS) entry which is preliminary data.</text>
</comment>
<dbReference type="InterPro" id="IPR052018">
    <property type="entry name" value="PHP_domain"/>
</dbReference>
<reference evidence="2 3" key="2">
    <citation type="submission" date="2019-01" db="EMBL/GenBank/DDBJ databases">
        <title>Tautonia sociabilis, a novel thermotolerant planctomycete of Isosphaeraceae family, isolated from a 4000 m deep subterranean habitat.</title>
        <authorList>
            <person name="Kovaleva O.L."/>
            <person name="Elcheninov A.G."/>
            <person name="Van Heerden E."/>
            <person name="Toshchakov S.V."/>
            <person name="Novikov A."/>
            <person name="Bonch-Osmolovskaya E.A."/>
            <person name="Kublanov I.V."/>
        </authorList>
    </citation>
    <scope>NUCLEOTIDE SEQUENCE [LARGE SCALE GENOMIC DNA]</scope>
    <source>
        <strain evidence="2 3">GM2012</strain>
    </source>
</reference>
<dbReference type="EMBL" id="RYZH01000001">
    <property type="protein sequence ID" value="RUL89700.1"/>
    <property type="molecule type" value="Genomic_DNA"/>
</dbReference>
<reference evidence="2 3" key="1">
    <citation type="submission" date="2018-12" db="EMBL/GenBank/DDBJ databases">
        <authorList>
            <person name="Toschakov S.V."/>
        </authorList>
    </citation>
    <scope>NUCLEOTIDE SEQUENCE [LARGE SCALE GENOMIC DNA]</scope>
    <source>
        <strain evidence="2 3">GM2012</strain>
    </source>
</reference>
<sequence length="213" mass="23267">MARIDHHIHTTRHSPDSFIDPDDLIDRAREAGLDGVVITEHDRLWEPDELAELQARAGELTVLSGVEVSAREGHFLVYGLTDLDECPPGVRLQTLLEVVEAQGAAIVAAHPFRWDQDFEGIVARHGPVFDALELVSNNVTPDMREQIEAMLGRFPSMGATGSSDAHDPMTVGCYFTEFPGSIRTLAEFVSALKARSGRPRHRQGVALVGGPVV</sequence>
<gene>
    <name evidence="2" type="ORF">TsocGM_00610</name>
</gene>
<dbReference type="InterPro" id="IPR004013">
    <property type="entry name" value="PHP_dom"/>
</dbReference>
<dbReference type="AlphaFoldDB" id="A0A432MQQ7"/>
<dbReference type="Proteomes" id="UP000280296">
    <property type="component" value="Unassembled WGS sequence"/>
</dbReference>
<dbReference type="InterPro" id="IPR003141">
    <property type="entry name" value="Pol/His_phosphatase_N"/>
</dbReference>
<dbReference type="Pfam" id="PF02811">
    <property type="entry name" value="PHP"/>
    <property type="match status" value="1"/>
</dbReference>
<dbReference type="OrthoDB" id="9775360at2"/>
<protein>
    <submittedName>
        <fullName evidence="2">PHP domain-containing protein</fullName>
    </submittedName>
</protein>
<dbReference type="Gene3D" id="3.20.20.140">
    <property type="entry name" value="Metal-dependent hydrolases"/>
    <property type="match status" value="1"/>
</dbReference>
<organism evidence="2 3">
    <name type="scientific">Tautonia sociabilis</name>
    <dbReference type="NCBI Taxonomy" id="2080755"/>
    <lineage>
        <taxon>Bacteria</taxon>
        <taxon>Pseudomonadati</taxon>
        <taxon>Planctomycetota</taxon>
        <taxon>Planctomycetia</taxon>
        <taxon>Isosphaerales</taxon>
        <taxon>Isosphaeraceae</taxon>
        <taxon>Tautonia</taxon>
    </lineage>
</organism>
<accession>A0A432MQQ7</accession>
<dbReference type="SUPFAM" id="SSF89550">
    <property type="entry name" value="PHP domain-like"/>
    <property type="match status" value="1"/>
</dbReference>
<evidence type="ECO:0000313" key="2">
    <source>
        <dbReference type="EMBL" id="RUL89700.1"/>
    </source>
</evidence>
<dbReference type="RefSeq" id="WP_126723375.1">
    <property type="nucleotide sequence ID" value="NZ_RYZH01000001.1"/>
</dbReference>
<dbReference type="GO" id="GO:0004534">
    <property type="term" value="F:5'-3' RNA exonuclease activity"/>
    <property type="evidence" value="ECO:0007669"/>
    <property type="project" value="TreeGrafter"/>
</dbReference>
<keyword evidence="3" id="KW-1185">Reference proteome</keyword>
<dbReference type="Pfam" id="PF13263">
    <property type="entry name" value="PHP_C"/>
    <property type="match status" value="1"/>
</dbReference>
<feature type="domain" description="Polymerase/histidinol phosphatase N-terminal" evidence="1">
    <location>
        <begin position="4"/>
        <end position="72"/>
    </location>
</feature>